<comment type="similarity">
    <text evidence="4">Belongs to the LRR-containing bacterial E3 ligase family.</text>
</comment>
<dbReference type="Proteomes" id="UP001046350">
    <property type="component" value="Chromosome"/>
</dbReference>
<evidence type="ECO:0000313" key="7">
    <source>
        <dbReference type="Proteomes" id="UP001046350"/>
    </source>
</evidence>
<keyword evidence="7" id="KW-1185">Reference proteome</keyword>
<dbReference type="InterPro" id="IPR029487">
    <property type="entry name" value="NEL_dom"/>
</dbReference>
<dbReference type="InterPro" id="IPR051071">
    <property type="entry name" value="LRR-bact_E3_ubiq_ligases"/>
</dbReference>
<dbReference type="InterPro" id="IPR003591">
    <property type="entry name" value="Leu-rich_rpt_typical-subtyp"/>
</dbReference>
<dbReference type="SMART" id="SM00369">
    <property type="entry name" value="LRR_TYP"/>
    <property type="match status" value="4"/>
</dbReference>
<comment type="PTM">
    <text evidence="4">Ubiquitinated in the presence of host E1 ubiquitin-activating enzyme, E2 ubiquitin-conjugating enzyme and ubiquitin.</text>
</comment>
<dbReference type="EMBL" id="CP077076">
    <property type="protein sequence ID" value="QXH49802.1"/>
    <property type="molecule type" value="Genomic_DNA"/>
</dbReference>
<evidence type="ECO:0000259" key="5">
    <source>
        <dbReference type="PROSITE" id="PS52053"/>
    </source>
</evidence>
<dbReference type="PANTHER" id="PTHR47114">
    <property type="match status" value="1"/>
</dbReference>
<dbReference type="Pfam" id="PF20178">
    <property type="entry name" value="ToxA_N"/>
    <property type="match status" value="1"/>
</dbReference>
<gene>
    <name evidence="6" type="ORF">KSS94_17865</name>
</gene>
<keyword evidence="4" id="KW-0964">Secreted</keyword>
<dbReference type="PROSITE" id="PS52053">
    <property type="entry name" value="NEL"/>
    <property type="match status" value="1"/>
</dbReference>
<keyword evidence="4" id="KW-1035">Host cytoplasm</keyword>
<accession>A0ABX8N1J1</accession>
<evidence type="ECO:0000256" key="1">
    <source>
        <dbReference type="ARBA" id="ARBA00022614"/>
    </source>
</evidence>
<dbReference type="InterPro" id="IPR001611">
    <property type="entry name" value="Leu-rich_rpt"/>
</dbReference>
<dbReference type="InterPro" id="IPR046673">
    <property type="entry name" value="ToxA_N"/>
</dbReference>
<sequence length="1502" mass="167017">MPTVTPSTQPHPKLLHAIDDFIGETLPAWLKGASAEQLETLRRCLREHRDSQRQVREVLEPLQPLVTFAQTLLQPRLKTLVGQDVDLGKAQWRSRNVVFERALNRTEFRNFYSSALQRFMQNFKEDERFYPGTALVLPAGQAGEQVLTEQIDKLVSLCRELDVGGLYQKHLDEVFDSSFKTVLADDRRRLLALATQVALIKGQLTADDLKLLRRVTGKQAISHPASTSVNCGELKLLGARVDGALAFELRGSWEFEGGGATLPLQPVKGVILYLPDDREQPLRHYTDWRAASLAIGVKVRTASYRDALQRRIALADRAAYLTTLGKRLEDPQTDMQASLSVITGDLFDGVASQHLQRIRDDALLLAVPTAQVDAAASSARLKALESAGLVLLNLAALFVPGVGEVLLADFIRRTLVETFEGIDDWSQGHQHEALEHLLNVAQSVVMAGTTVVAAGAVRSAFVDGLVPVNADDGAQRLWSDDLAHYADDSPPDNLLEQDDGLLSDGRSHWWRDAEGVHYRVVRSPRGSGWQLRHATREPGYAPRLEGNGERAWRLSTERPLEWQGERLLLGRLWPAALRLDEQRIGDILKVAGADQPLLRGLLVENRPLPVALRDTLERFAVQARIETFIEQLGEGQVTDTELLQWSIDKLALNGQTLPEQYASIQQQALALGEPMLDHFAAGYLRQDPQLALIKRDFPGLPDAYALRLLELASAEARERMVAESRIPLALGEQARSLLRVAQQVRMREGLYLRNSYRAKTVELAFALLRRNAGLPFSLNLELREGSDAGRVLARLHPDSGAGQQTTIMVRRSGRFSLYDQDGREQEIEPAEPGGLPEVLAACLPQGHRQRLGWTGDDAGALVLAALRAWLPAGDQALSRLVGLREIRPWHIPMQRLADGRPGYLLNGRRGAQVVNQQLLRDRVRALYSGFSDAEVDRFVALLLQRPRSAFSSLLMHEQAYQQLDEALQLWVVAERAVARQDQRRLVANQLRRSWRLEGDPVPGGIGEPEGRRLSLIGIPVGSLPELPPGADFSHVTDLILVGLNLQELPQNFLRAFTELRRLNLSNNGLRALPEDIGRLDNLRSLSLARNQIRISTSGARALRNLVLMRTLDLSTNPLGAVSLNFRQMSRLREIDLRRCGLLSVPPGLEWCGFLEYADLRDNQIASVPSALLEQPFEFRRGLDFSGNPLPVAVRQRLHAPDFAQAGPAYGLPAREGGSGLVDTARGQWLATQAEEAQLQRGEQWDALRAESGSEGVFQLLHELTDSSDFRLARADLGRRVWQVIEAASQDSELRADIFSLAGSERTCVDSVASCFSTLEVRVTVFRLLRDTPAERTRPALLDLARRLFRLDQVERLARADIEARQASGDQVDEVEVSLAYRVGLRQELNLPGQPQTMQFDTIADVSQEQLDSVADQVRAEEAGAALAEYISQRDFWVSYLQRQHAAEFEAAEAPSWQALEALADGQGLTDEVYRQRIEQVAAQRRAAQQALALRLTREALAG</sequence>
<keyword evidence="4" id="KW-0808">Transferase</keyword>
<name>A0ABX8N1J1_9PSED</name>
<protein>
    <recommendedName>
        <fullName evidence="5">NEL domain-containing protein</fullName>
    </recommendedName>
</protein>
<organism evidence="6 7">
    <name type="scientific">Pseudomonas fakonensis</name>
    <dbReference type="NCBI Taxonomy" id="2842355"/>
    <lineage>
        <taxon>Bacteria</taxon>
        <taxon>Pseudomonadati</taxon>
        <taxon>Pseudomonadota</taxon>
        <taxon>Gammaproteobacteria</taxon>
        <taxon>Pseudomonadales</taxon>
        <taxon>Pseudomonadaceae</taxon>
        <taxon>Pseudomonas</taxon>
    </lineage>
</organism>
<feature type="active site" description="Glycyl thioester intermediate" evidence="4">
    <location>
        <position position="1307"/>
    </location>
</feature>
<evidence type="ECO:0000256" key="3">
    <source>
        <dbReference type="ARBA" id="ARBA00022786"/>
    </source>
</evidence>
<keyword evidence="4" id="KW-0832">Ubl conjugation</keyword>
<dbReference type="Pfam" id="PF00560">
    <property type="entry name" value="LRR_1"/>
    <property type="match status" value="1"/>
</dbReference>
<evidence type="ECO:0000313" key="6">
    <source>
        <dbReference type="EMBL" id="QXH49802.1"/>
    </source>
</evidence>
<feature type="domain" description="NEL" evidence="5">
    <location>
        <begin position="1220"/>
        <end position="1502"/>
    </location>
</feature>
<dbReference type="PROSITE" id="PS51450">
    <property type="entry name" value="LRR"/>
    <property type="match status" value="1"/>
</dbReference>
<reference evidence="6" key="1">
    <citation type="journal article" date="2021" name="Microorganisms">
        <title>The Ever-Expanding Pseudomonas Genus: Description of 43 New Species and Partition of the Pseudomonas putida Group.</title>
        <authorList>
            <person name="Girard L."/>
            <person name="Lood C."/>
            <person name="Hofte M."/>
            <person name="Vandamme P."/>
            <person name="Rokni-Zadeh H."/>
            <person name="van Noort V."/>
            <person name="Lavigne R."/>
            <person name="De Mot R."/>
        </authorList>
    </citation>
    <scope>NUCLEOTIDE SEQUENCE</scope>
    <source>
        <strain evidence="6">COW40</strain>
    </source>
</reference>
<dbReference type="Pfam" id="PF14496">
    <property type="entry name" value="NEL"/>
    <property type="match status" value="1"/>
</dbReference>
<dbReference type="PANTHER" id="PTHR47114:SF2">
    <property type="entry name" value="OLIGODENDROCYTE-MYELIN GLYCOPROTEIN"/>
    <property type="match status" value="1"/>
</dbReference>
<dbReference type="RefSeq" id="WP_217839409.1">
    <property type="nucleotide sequence ID" value="NZ_CP077076.1"/>
</dbReference>
<evidence type="ECO:0000256" key="4">
    <source>
        <dbReference type="PROSITE-ProRule" id="PRU01398"/>
    </source>
</evidence>
<keyword evidence="2" id="KW-0677">Repeat</keyword>
<keyword evidence="3 4" id="KW-0833">Ubl conjugation pathway</keyword>
<evidence type="ECO:0000256" key="2">
    <source>
        <dbReference type="ARBA" id="ARBA00022737"/>
    </source>
</evidence>
<proteinExistence type="inferred from homology"/>
<keyword evidence="1" id="KW-0433">Leucine-rich repeat</keyword>